<dbReference type="GO" id="GO:0004605">
    <property type="term" value="F:phosphatidate cytidylyltransferase activity"/>
    <property type="evidence" value="ECO:0007669"/>
    <property type="project" value="UniProtKB-EC"/>
</dbReference>
<evidence type="ECO:0000256" key="5">
    <source>
        <dbReference type="ARBA" id="ARBA00010185"/>
    </source>
</evidence>
<feature type="transmembrane region" description="Helical" evidence="19">
    <location>
        <begin position="157"/>
        <end position="177"/>
    </location>
</feature>
<evidence type="ECO:0000256" key="15">
    <source>
        <dbReference type="ARBA" id="ARBA00023136"/>
    </source>
</evidence>
<evidence type="ECO:0000313" key="20">
    <source>
        <dbReference type="EMBL" id="QHQ34714.1"/>
    </source>
</evidence>
<dbReference type="PANTHER" id="PTHR46382">
    <property type="entry name" value="PHOSPHATIDATE CYTIDYLYLTRANSFERASE"/>
    <property type="match status" value="1"/>
</dbReference>
<dbReference type="Proteomes" id="UP000464495">
    <property type="component" value="Chromosome"/>
</dbReference>
<dbReference type="AlphaFoldDB" id="A0A6P1SVK2"/>
<dbReference type="UniPathway" id="UPA00557">
    <property type="reaction ID" value="UER00614"/>
</dbReference>
<keyword evidence="21" id="KW-1185">Reference proteome</keyword>
<feature type="transmembrane region" description="Helical" evidence="19">
    <location>
        <begin position="197"/>
        <end position="216"/>
    </location>
</feature>
<evidence type="ECO:0000256" key="6">
    <source>
        <dbReference type="ARBA" id="ARBA00012487"/>
    </source>
</evidence>
<evidence type="ECO:0000256" key="1">
    <source>
        <dbReference type="ARBA" id="ARBA00001698"/>
    </source>
</evidence>
<comment type="pathway">
    <text evidence="3 18">Phospholipid metabolism; CDP-diacylglycerol biosynthesis; CDP-diacylglycerol from sn-glycerol 3-phosphate: step 3/3.</text>
</comment>
<evidence type="ECO:0000256" key="3">
    <source>
        <dbReference type="ARBA" id="ARBA00005119"/>
    </source>
</evidence>
<name>A0A6P1SVK2_9RHOB</name>
<keyword evidence="12 18" id="KW-0548">Nucleotidyltransferase</keyword>
<gene>
    <name evidence="20" type="ORF">GO499_05660</name>
</gene>
<keyword evidence="13 19" id="KW-1133">Transmembrane helix</keyword>
<feature type="transmembrane region" description="Helical" evidence="19">
    <location>
        <begin position="34"/>
        <end position="52"/>
    </location>
</feature>
<keyword evidence="17" id="KW-1208">Phospholipid metabolism</keyword>
<evidence type="ECO:0000256" key="18">
    <source>
        <dbReference type="RuleBase" id="RU003938"/>
    </source>
</evidence>
<evidence type="ECO:0000256" key="13">
    <source>
        <dbReference type="ARBA" id="ARBA00022989"/>
    </source>
</evidence>
<protein>
    <recommendedName>
        <fullName evidence="7 18">Phosphatidate cytidylyltransferase</fullName>
        <ecNumber evidence="6 18">2.7.7.41</ecNumber>
    </recommendedName>
</protein>
<dbReference type="PANTHER" id="PTHR46382:SF1">
    <property type="entry name" value="PHOSPHATIDATE CYTIDYLYLTRANSFERASE"/>
    <property type="match status" value="1"/>
</dbReference>
<sequence>MHRQLWRAGPAFRGRCRISMADQPKTPEVKFADLGVRFASAVFLIAVAVLAFWNDIAFATLFVSLGAGLMLWEYRRIVRRGVSLTEPVLWITIIFSVLAVMMTGYISLWGAAIPMAVGVALLAWRDRDNLRWMGPGFVYITLALCVLVDMRRTEETGLLTVLWMILVVVAADVGGYFAGRTFGGPKLWPKVSPKKTWSGAIGGLVLALCVGLVFWVGGWGANLAIILPLSVAVAVASQAGDLLESSIKRHFGVKDSSALIPGHGGLLDRFDGLLGGLLMFGLVERLGLLTG</sequence>
<dbReference type="PROSITE" id="PS01315">
    <property type="entry name" value="CDS"/>
    <property type="match status" value="1"/>
</dbReference>
<evidence type="ECO:0000256" key="2">
    <source>
        <dbReference type="ARBA" id="ARBA00004651"/>
    </source>
</evidence>
<dbReference type="GO" id="GO:0016024">
    <property type="term" value="P:CDP-diacylglycerol biosynthetic process"/>
    <property type="evidence" value="ECO:0007669"/>
    <property type="project" value="UniProtKB-UniPathway"/>
</dbReference>
<evidence type="ECO:0000256" key="19">
    <source>
        <dbReference type="SAM" id="Phobius"/>
    </source>
</evidence>
<keyword evidence="16" id="KW-0594">Phospholipid biosynthesis</keyword>
<dbReference type="EMBL" id="CP046620">
    <property type="protein sequence ID" value="QHQ34714.1"/>
    <property type="molecule type" value="Genomic_DNA"/>
</dbReference>
<dbReference type="EC" id="2.7.7.41" evidence="6 18"/>
<accession>A0A6P1SVK2</accession>
<keyword evidence="10 18" id="KW-0808">Transferase</keyword>
<evidence type="ECO:0000256" key="9">
    <source>
        <dbReference type="ARBA" id="ARBA00022516"/>
    </source>
</evidence>
<feature type="transmembrane region" description="Helical" evidence="19">
    <location>
        <begin position="58"/>
        <end position="75"/>
    </location>
</feature>
<proteinExistence type="inferred from homology"/>
<reference evidence="20 21" key="1">
    <citation type="submission" date="2019-12" db="EMBL/GenBank/DDBJ databases">
        <title>Complete genome sequence of Algicella marina strain 9Alg 56(T) isolated from the red alga Tichocarpus crinitus.</title>
        <authorList>
            <person name="Kim S.-G."/>
            <person name="Nedashkovskaya O.I."/>
        </authorList>
    </citation>
    <scope>NUCLEOTIDE SEQUENCE [LARGE SCALE GENOMIC DNA]</scope>
    <source>
        <strain evidence="20 21">9Alg 56</strain>
    </source>
</reference>
<comment type="catalytic activity">
    <reaction evidence="1 18">
        <text>a 1,2-diacyl-sn-glycero-3-phosphate + CTP + H(+) = a CDP-1,2-diacyl-sn-glycerol + diphosphate</text>
        <dbReference type="Rhea" id="RHEA:16229"/>
        <dbReference type="ChEBI" id="CHEBI:15378"/>
        <dbReference type="ChEBI" id="CHEBI:33019"/>
        <dbReference type="ChEBI" id="CHEBI:37563"/>
        <dbReference type="ChEBI" id="CHEBI:58332"/>
        <dbReference type="ChEBI" id="CHEBI:58608"/>
        <dbReference type="EC" id="2.7.7.41"/>
    </reaction>
</comment>
<comment type="similarity">
    <text evidence="5 18">Belongs to the CDS family.</text>
</comment>
<dbReference type="KEGG" id="amaq:GO499_05660"/>
<evidence type="ECO:0000313" key="21">
    <source>
        <dbReference type="Proteomes" id="UP000464495"/>
    </source>
</evidence>
<evidence type="ECO:0000256" key="12">
    <source>
        <dbReference type="ARBA" id="ARBA00022695"/>
    </source>
</evidence>
<evidence type="ECO:0000256" key="8">
    <source>
        <dbReference type="ARBA" id="ARBA00022475"/>
    </source>
</evidence>
<keyword evidence="8" id="KW-1003">Cell membrane</keyword>
<dbReference type="Pfam" id="PF01148">
    <property type="entry name" value="CTP_transf_1"/>
    <property type="match status" value="1"/>
</dbReference>
<evidence type="ECO:0000256" key="14">
    <source>
        <dbReference type="ARBA" id="ARBA00023098"/>
    </source>
</evidence>
<evidence type="ECO:0000256" key="7">
    <source>
        <dbReference type="ARBA" id="ARBA00019373"/>
    </source>
</evidence>
<comment type="pathway">
    <text evidence="4">Lipid metabolism.</text>
</comment>
<keyword evidence="15 19" id="KW-0472">Membrane</keyword>
<keyword evidence="9" id="KW-0444">Lipid biosynthesis</keyword>
<dbReference type="GO" id="GO:0005886">
    <property type="term" value="C:plasma membrane"/>
    <property type="evidence" value="ECO:0007669"/>
    <property type="project" value="UniProtKB-SubCell"/>
</dbReference>
<feature type="transmembrane region" description="Helical" evidence="19">
    <location>
        <begin position="87"/>
        <end position="112"/>
    </location>
</feature>
<keyword evidence="11 18" id="KW-0812">Transmembrane</keyword>
<evidence type="ECO:0000256" key="16">
    <source>
        <dbReference type="ARBA" id="ARBA00023209"/>
    </source>
</evidence>
<evidence type="ECO:0000256" key="11">
    <source>
        <dbReference type="ARBA" id="ARBA00022692"/>
    </source>
</evidence>
<evidence type="ECO:0000256" key="10">
    <source>
        <dbReference type="ARBA" id="ARBA00022679"/>
    </source>
</evidence>
<comment type="subcellular location">
    <subcellularLocation>
        <location evidence="2">Cell membrane</location>
        <topology evidence="2">Multi-pass membrane protein</topology>
    </subcellularLocation>
</comment>
<organism evidence="20 21">
    <name type="scientific">Algicella marina</name>
    <dbReference type="NCBI Taxonomy" id="2683284"/>
    <lineage>
        <taxon>Bacteria</taxon>
        <taxon>Pseudomonadati</taxon>
        <taxon>Pseudomonadota</taxon>
        <taxon>Alphaproteobacteria</taxon>
        <taxon>Rhodobacterales</taxon>
        <taxon>Paracoccaceae</taxon>
        <taxon>Algicella</taxon>
    </lineage>
</organism>
<keyword evidence="14" id="KW-0443">Lipid metabolism</keyword>
<dbReference type="InterPro" id="IPR000374">
    <property type="entry name" value="PC_trans"/>
</dbReference>
<evidence type="ECO:0000256" key="17">
    <source>
        <dbReference type="ARBA" id="ARBA00023264"/>
    </source>
</evidence>
<evidence type="ECO:0000256" key="4">
    <source>
        <dbReference type="ARBA" id="ARBA00005189"/>
    </source>
</evidence>
<feature type="transmembrane region" description="Helical" evidence="19">
    <location>
        <begin position="132"/>
        <end position="150"/>
    </location>
</feature>